<dbReference type="PANTHER" id="PTHR35504:SF1">
    <property type="entry name" value="PROTEIN EMBRYONIC FLOWER 1"/>
    <property type="match status" value="1"/>
</dbReference>
<dbReference type="Proteomes" id="UP001157418">
    <property type="component" value="Unassembled WGS sequence"/>
</dbReference>
<evidence type="ECO:0000256" key="1">
    <source>
        <dbReference type="SAM" id="MobiDB-lite"/>
    </source>
</evidence>
<feature type="compositionally biased region" description="Basic residues" evidence="1">
    <location>
        <begin position="242"/>
        <end position="251"/>
    </location>
</feature>
<keyword evidence="3" id="KW-1185">Reference proteome</keyword>
<evidence type="ECO:0000313" key="3">
    <source>
        <dbReference type="Proteomes" id="UP001157418"/>
    </source>
</evidence>
<dbReference type="PANTHER" id="PTHR35504">
    <property type="entry name" value="PROTEIN EMBRYONIC FLOWER 1"/>
    <property type="match status" value="1"/>
</dbReference>
<dbReference type="GO" id="GO:0009910">
    <property type="term" value="P:negative regulation of flower development"/>
    <property type="evidence" value="ECO:0007669"/>
    <property type="project" value="InterPro"/>
</dbReference>
<reference evidence="2 3" key="1">
    <citation type="submission" date="2022-01" db="EMBL/GenBank/DDBJ databases">
        <authorList>
            <person name="Xiong W."/>
            <person name="Schranz E."/>
        </authorList>
    </citation>
    <scope>NUCLEOTIDE SEQUENCE [LARGE SCALE GENOMIC DNA]</scope>
</reference>
<dbReference type="GO" id="GO:0048367">
    <property type="term" value="P:shoot system development"/>
    <property type="evidence" value="ECO:0007669"/>
    <property type="project" value="InterPro"/>
</dbReference>
<feature type="compositionally biased region" description="Polar residues" evidence="1">
    <location>
        <begin position="528"/>
        <end position="540"/>
    </location>
</feature>
<proteinExistence type="predicted"/>
<feature type="compositionally biased region" description="Basic and acidic residues" evidence="1">
    <location>
        <begin position="847"/>
        <end position="860"/>
    </location>
</feature>
<feature type="region of interest" description="Disordered" evidence="1">
    <location>
        <begin position="216"/>
        <end position="298"/>
    </location>
</feature>
<feature type="compositionally biased region" description="Low complexity" evidence="1">
    <location>
        <begin position="271"/>
        <end position="283"/>
    </location>
</feature>
<comment type="caution">
    <text evidence="2">The sequence shown here is derived from an EMBL/GenBank/DDBJ whole genome shotgun (WGS) entry which is preliminary data.</text>
</comment>
<accession>A0AAU9PSP0</accession>
<dbReference type="AlphaFoldDB" id="A0AAU9PSP0"/>
<feature type="region of interest" description="Disordered" evidence="1">
    <location>
        <begin position="847"/>
        <end position="872"/>
    </location>
</feature>
<name>A0AAU9PSP0_9ASTR</name>
<evidence type="ECO:0008006" key="4">
    <source>
        <dbReference type="Google" id="ProtNLM"/>
    </source>
</evidence>
<organism evidence="2 3">
    <name type="scientific">Lactuca virosa</name>
    <dbReference type="NCBI Taxonomy" id="75947"/>
    <lineage>
        <taxon>Eukaryota</taxon>
        <taxon>Viridiplantae</taxon>
        <taxon>Streptophyta</taxon>
        <taxon>Embryophyta</taxon>
        <taxon>Tracheophyta</taxon>
        <taxon>Spermatophyta</taxon>
        <taxon>Magnoliopsida</taxon>
        <taxon>eudicotyledons</taxon>
        <taxon>Gunneridae</taxon>
        <taxon>Pentapetalae</taxon>
        <taxon>asterids</taxon>
        <taxon>campanulids</taxon>
        <taxon>Asterales</taxon>
        <taxon>Asteraceae</taxon>
        <taxon>Cichorioideae</taxon>
        <taxon>Cichorieae</taxon>
        <taxon>Lactucinae</taxon>
        <taxon>Lactuca</taxon>
    </lineage>
</organism>
<feature type="region of interest" description="Disordered" evidence="1">
    <location>
        <begin position="528"/>
        <end position="548"/>
    </location>
</feature>
<evidence type="ECO:0000313" key="2">
    <source>
        <dbReference type="EMBL" id="CAH1453174.1"/>
    </source>
</evidence>
<gene>
    <name evidence="2" type="ORF">LVIROSA_LOCUS38437</name>
</gene>
<sequence>MESDTDKSIRLRDSGTIIGGDQAQGSNVNALLHSSSSTVKINSLSINLGIVKGKDDPQKCSHFSIRGYVAKMREKGDNHHLPFSNGIGEEPPPIEVPRFRYWLCQICLQDYGGGSTSQEVALVSQYGKSMMQPCTTSYSSSPNCHGLPMLPFGEGTSGHKPVDERINVDESIIQEDTTQSSPDHNLPDTEEPDKIDSIDANITEYAAVVDDSKKVDLVNGPLTSPPVQSTESDQQNQDPTGHPRRKARKVRLLTELLCGSSEKPHQRKESTNLPELTPTPSSPLKKRKIQQAQEWKPVEGHVGKKVKVVKEDVSGKTSIVNEGEGGQKTDKYQCTKHGVQKSSKHVKATSDPVAAWRSIFSDMGRSDKVVSLPNDASRPSQDVYEYEGKRNVDQFSEKRCNASKKVMEDPMRNQLFGDDHIQRTNVGDYDYDSRARGGQSETGLGLGLSLNYEPQSRVSWLPPLPNRVPIQDHSRKDGFFFGESSIGHKGVSLDPQAKGRSVYSVRDGHTHTPRTPFLQEQQPFHTHLSHGSFSQHQNLDFSDPHNKRNNGVRGYADIMMANSHQRHDIFSNGRSDEREIVELMAKIQYERNLSESRNYNSSNFHKVSSFNQGMPIPHHQYPTFRRPSMENSGLGPTTMRNPNPSGFFHQEPIPAFPSFDTFSHQSNGIRVSDNSYYHESRENNRIPHHHSSVPTNMQIMEAYNNGRPGNVWSNMEMHTKWSNRNKGKNVMNLDLNVMAPNVLEEQNNNNMGGSLDHSYSNEAIPAMQLLSLMDAGKKSSSSSSSSPFMDKKKLPPKPPFSSYNGKQNSFIIPCSGMLQSSVQRPVENSRNFITGRGASFSSFFHTDQTHGVHKPQEKKQRGVSMTSGHNKYRPEDSFGFPLPWHASEGGLGTRNVTSGTEICTINQNPADFSTPGPENVYMIDVENLKFRGDRVYYPREGTV</sequence>
<dbReference type="EMBL" id="CAKMRJ010005745">
    <property type="protein sequence ID" value="CAH1453174.1"/>
    <property type="molecule type" value="Genomic_DNA"/>
</dbReference>
<feature type="compositionally biased region" description="Polar residues" evidence="1">
    <location>
        <begin position="174"/>
        <end position="183"/>
    </location>
</feature>
<feature type="region of interest" description="Disordered" evidence="1">
    <location>
        <begin position="775"/>
        <end position="802"/>
    </location>
</feature>
<feature type="compositionally biased region" description="Polar residues" evidence="1">
    <location>
        <begin position="221"/>
        <end position="239"/>
    </location>
</feature>
<protein>
    <recommendedName>
        <fullName evidence="4">Embryonic flower 1</fullName>
    </recommendedName>
</protein>
<dbReference type="InterPro" id="IPR034583">
    <property type="entry name" value="EMF1"/>
</dbReference>
<dbReference type="GO" id="GO:0045892">
    <property type="term" value="P:negative regulation of DNA-templated transcription"/>
    <property type="evidence" value="ECO:0007669"/>
    <property type="project" value="InterPro"/>
</dbReference>
<feature type="region of interest" description="Disordered" evidence="1">
    <location>
        <begin position="173"/>
        <end position="195"/>
    </location>
</feature>